<evidence type="ECO:0000313" key="3">
    <source>
        <dbReference type="Proteomes" id="UP001595756"/>
    </source>
</evidence>
<keyword evidence="1" id="KW-0472">Membrane</keyword>
<feature type="transmembrane region" description="Helical" evidence="1">
    <location>
        <begin position="40"/>
        <end position="60"/>
    </location>
</feature>
<evidence type="ECO:0000313" key="2">
    <source>
        <dbReference type="EMBL" id="MFC4299775.1"/>
    </source>
</evidence>
<keyword evidence="1" id="KW-1133">Transmembrane helix</keyword>
<reference evidence="3" key="1">
    <citation type="journal article" date="2019" name="Int. J. Syst. Evol. Microbiol.">
        <title>The Global Catalogue of Microorganisms (GCM) 10K type strain sequencing project: providing services to taxonomists for standard genome sequencing and annotation.</title>
        <authorList>
            <consortium name="The Broad Institute Genomics Platform"/>
            <consortium name="The Broad Institute Genome Sequencing Center for Infectious Disease"/>
            <person name="Wu L."/>
            <person name="Ma J."/>
        </authorList>
    </citation>
    <scope>NUCLEOTIDE SEQUENCE [LARGE SCALE GENOMIC DNA]</scope>
    <source>
        <strain evidence="3">CGMCC 1.19029</strain>
    </source>
</reference>
<dbReference type="Proteomes" id="UP001595756">
    <property type="component" value="Unassembled WGS sequence"/>
</dbReference>
<organism evidence="2 3">
    <name type="scientific">Castellaniella hirudinis</name>
    <dbReference type="NCBI Taxonomy" id="1144617"/>
    <lineage>
        <taxon>Bacteria</taxon>
        <taxon>Pseudomonadati</taxon>
        <taxon>Pseudomonadota</taxon>
        <taxon>Betaproteobacteria</taxon>
        <taxon>Burkholderiales</taxon>
        <taxon>Alcaligenaceae</taxon>
        <taxon>Castellaniella</taxon>
    </lineage>
</organism>
<accession>A0ABV8S298</accession>
<sequence length="301" mass="33707">MEGKGTALALGAMGITVILALSLITIAWKRTDIHDHMLGAVLGIILLGAALAGVFLFFTLPDNRRPVVFFLTFFVLLTLPGNVFMHARAYTSFSLNAYDLDAPGMPSPLLFLLPYIAVMALVFIRLSSWSMTFDPEPGSPPIPLQDLRQRLQTLNDGAQFPFTITPGKRPDEIIVDWKYADAAWLDLLRLHKITELTRLTIRLDESDHTARVREMQSQFGASAGVGGAGMSFYMQWGAITFYQTQRETLYGIQIENGRPVPKLSYSYTFDIREMRDPLLKLITANGWTFRCVTLPVKWLTG</sequence>
<keyword evidence="1" id="KW-0812">Transmembrane</keyword>
<feature type="transmembrane region" description="Helical" evidence="1">
    <location>
        <begin position="105"/>
        <end position="124"/>
    </location>
</feature>
<name>A0ABV8S298_9BURK</name>
<keyword evidence="3" id="KW-1185">Reference proteome</keyword>
<feature type="transmembrane region" description="Helical" evidence="1">
    <location>
        <begin position="67"/>
        <end position="85"/>
    </location>
</feature>
<protein>
    <submittedName>
        <fullName evidence="2">Uncharacterized protein</fullName>
    </submittedName>
</protein>
<gene>
    <name evidence="2" type="ORF">ACFO0J_17170</name>
</gene>
<comment type="caution">
    <text evidence="2">The sequence shown here is derived from an EMBL/GenBank/DDBJ whole genome shotgun (WGS) entry which is preliminary data.</text>
</comment>
<proteinExistence type="predicted"/>
<dbReference type="EMBL" id="JBHSDY010000011">
    <property type="protein sequence ID" value="MFC4299775.1"/>
    <property type="molecule type" value="Genomic_DNA"/>
</dbReference>
<evidence type="ECO:0000256" key="1">
    <source>
        <dbReference type="SAM" id="Phobius"/>
    </source>
</evidence>
<dbReference type="RefSeq" id="WP_376814308.1">
    <property type="nucleotide sequence ID" value="NZ_JBHSDY010000011.1"/>
</dbReference>
<feature type="transmembrane region" description="Helical" evidence="1">
    <location>
        <begin position="7"/>
        <end position="28"/>
    </location>
</feature>